<gene>
    <name evidence="2" type="ORF">E4U13_004586</name>
</gene>
<dbReference type="AlphaFoldDB" id="A0A9P7PYM8"/>
<organism evidence="2 3">
    <name type="scientific">Claviceps humidiphila</name>
    <dbReference type="NCBI Taxonomy" id="1294629"/>
    <lineage>
        <taxon>Eukaryota</taxon>
        <taxon>Fungi</taxon>
        <taxon>Dikarya</taxon>
        <taxon>Ascomycota</taxon>
        <taxon>Pezizomycotina</taxon>
        <taxon>Sordariomycetes</taxon>
        <taxon>Hypocreomycetidae</taxon>
        <taxon>Hypocreales</taxon>
        <taxon>Clavicipitaceae</taxon>
        <taxon>Claviceps</taxon>
    </lineage>
</organism>
<keyword evidence="1" id="KW-0732">Signal</keyword>
<proteinExistence type="predicted"/>
<dbReference type="Proteomes" id="UP000732380">
    <property type="component" value="Unassembled WGS sequence"/>
</dbReference>
<comment type="caution">
    <text evidence="2">The sequence shown here is derived from an EMBL/GenBank/DDBJ whole genome shotgun (WGS) entry which is preliminary data.</text>
</comment>
<sequence>MKLSTAAIFSMAVVPALADDPQDYILTCARDMYRGVDAQGYFSTFYLNTCYNSDCDTVALPQLGDSVVSGGCTGCPMKLDLNNIPYCLMAPIPS</sequence>
<keyword evidence="3" id="KW-1185">Reference proteome</keyword>
<reference evidence="2 3" key="1">
    <citation type="journal article" date="2020" name="bioRxiv">
        <title>Whole genome comparisons of ergot fungi reveals the divergence and evolution of species within the genus Claviceps are the result of varying mechanisms driving genome evolution and host range expansion.</title>
        <authorList>
            <person name="Wyka S.A."/>
            <person name="Mondo S.J."/>
            <person name="Liu M."/>
            <person name="Dettman J."/>
            <person name="Nalam V."/>
            <person name="Broders K.D."/>
        </authorList>
    </citation>
    <scope>NUCLEOTIDE SEQUENCE [LARGE SCALE GENOMIC DNA]</scope>
    <source>
        <strain evidence="2 3">LM576</strain>
    </source>
</reference>
<name>A0A9P7PYM8_9HYPO</name>
<feature type="chain" id="PRO_5040223216" evidence="1">
    <location>
        <begin position="19"/>
        <end position="94"/>
    </location>
</feature>
<protein>
    <submittedName>
        <fullName evidence="2">Uncharacterized protein</fullName>
    </submittedName>
</protein>
<accession>A0A9P7PYM8</accession>
<evidence type="ECO:0000313" key="3">
    <source>
        <dbReference type="Proteomes" id="UP000732380"/>
    </source>
</evidence>
<dbReference type="EMBL" id="SRQM01000361">
    <property type="protein sequence ID" value="KAG6111864.1"/>
    <property type="molecule type" value="Genomic_DNA"/>
</dbReference>
<feature type="signal peptide" evidence="1">
    <location>
        <begin position="1"/>
        <end position="18"/>
    </location>
</feature>
<evidence type="ECO:0000256" key="1">
    <source>
        <dbReference type="SAM" id="SignalP"/>
    </source>
</evidence>
<evidence type="ECO:0000313" key="2">
    <source>
        <dbReference type="EMBL" id="KAG6111864.1"/>
    </source>
</evidence>